<dbReference type="Proteomes" id="UP000663889">
    <property type="component" value="Unassembled WGS sequence"/>
</dbReference>
<dbReference type="PANTHER" id="PTHR15934:SF2">
    <property type="entry name" value="A-KINASE ANCHOR PROTEIN 7-LIKE PHOSPHOESTERASE DOMAIN-CONTAINING PROTEIN"/>
    <property type="match status" value="1"/>
</dbReference>
<sequence length="130" mass="14834">MASSKQTKKILTQGKHILKSTSNKRPSSVSEHDVKIQDTTDDSQDESLQQTNIRQKGKKDKRQKVIRPNAFLSFRITNQQIIDHANEIQKQIIESNPLLSKASISIPTLHITLMVFALKTDDDKQRLVEE</sequence>
<evidence type="ECO:0000256" key="1">
    <source>
        <dbReference type="SAM" id="MobiDB-lite"/>
    </source>
</evidence>
<dbReference type="InterPro" id="IPR052641">
    <property type="entry name" value="AKAP7_isoform_gamma"/>
</dbReference>
<dbReference type="Pfam" id="PF10469">
    <property type="entry name" value="AKAP7_NLS"/>
    <property type="match status" value="1"/>
</dbReference>
<dbReference type="PANTHER" id="PTHR15934">
    <property type="entry name" value="RNA 2',3'-CYCLIC PHOSPHODIESTERASE"/>
    <property type="match status" value="1"/>
</dbReference>
<feature type="region of interest" description="Disordered" evidence="1">
    <location>
        <begin position="1"/>
        <end position="64"/>
    </location>
</feature>
<dbReference type="EMBL" id="CAJNOU010000203">
    <property type="protein sequence ID" value="CAF0913393.1"/>
    <property type="molecule type" value="Genomic_DNA"/>
</dbReference>
<dbReference type="Gene3D" id="3.90.1140.10">
    <property type="entry name" value="Cyclic phosphodiesterase"/>
    <property type="match status" value="1"/>
</dbReference>
<feature type="domain" description="A-kinase anchor protein 7-like phosphoesterase" evidence="2">
    <location>
        <begin position="68"/>
        <end position="129"/>
    </location>
</feature>
<reference evidence="3" key="1">
    <citation type="submission" date="2021-02" db="EMBL/GenBank/DDBJ databases">
        <authorList>
            <person name="Nowell W R."/>
        </authorList>
    </citation>
    <scope>NUCLEOTIDE SEQUENCE</scope>
</reference>
<comment type="caution">
    <text evidence="3">The sequence shown here is derived from an EMBL/GenBank/DDBJ whole genome shotgun (WGS) entry which is preliminary data.</text>
</comment>
<dbReference type="EMBL" id="CAJNOO010000076">
    <property type="protein sequence ID" value="CAF0787611.1"/>
    <property type="molecule type" value="Genomic_DNA"/>
</dbReference>
<dbReference type="GO" id="GO:0005829">
    <property type="term" value="C:cytosol"/>
    <property type="evidence" value="ECO:0007669"/>
    <property type="project" value="TreeGrafter"/>
</dbReference>
<feature type="compositionally biased region" description="Polar residues" evidence="1">
    <location>
        <begin position="19"/>
        <end position="29"/>
    </location>
</feature>
<dbReference type="OrthoDB" id="277832at2759"/>
<dbReference type="GO" id="GO:0034237">
    <property type="term" value="F:protein kinase A regulatory subunit binding"/>
    <property type="evidence" value="ECO:0007669"/>
    <property type="project" value="TreeGrafter"/>
</dbReference>
<evidence type="ECO:0000259" key="2">
    <source>
        <dbReference type="Pfam" id="PF10469"/>
    </source>
</evidence>
<name>A0A813RXX5_9BILA</name>
<protein>
    <recommendedName>
        <fullName evidence="2">A-kinase anchor protein 7-like phosphoesterase domain-containing protein</fullName>
    </recommendedName>
</protein>
<gene>
    <name evidence="6" type="ORF">FNK824_LOCUS11249</name>
    <name evidence="5" type="ORF">OTI717_LOCUS2431</name>
    <name evidence="3" type="ORF">RFH988_LOCUS3250</name>
    <name evidence="4" type="ORF">SEV965_LOCUS6264</name>
</gene>
<dbReference type="EMBL" id="CAJOBE010001320">
    <property type="protein sequence ID" value="CAF3733588.1"/>
    <property type="molecule type" value="Genomic_DNA"/>
</dbReference>
<dbReference type="Proteomes" id="UP000663874">
    <property type="component" value="Unassembled WGS sequence"/>
</dbReference>
<evidence type="ECO:0000313" key="7">
    <source>
        <dbReference type="Proteomes" id="UP000663882"/>
    </source>
</evidence>
<accession>A0A813RXX5</accession>
<evidence type="ECO:0000313" key="4">
    <source>
        <dbReference type="EMBL" id="CAF0913393.1"/>
    </source>
</evidence>
<organism evidence="3 7">
    <name type="scientific">Rotaria sordida</name>
    <dbReference type="NCBI Taxonomy" id="392033"/>
    <lineage>
        <taxon>Eukaryota</taxon>
        <taxon>Metazoa</taxon>
        <taxon>Spiralia</taxon>
        <taxon>Gnathifera</taxon>
        <taxon>Rotifera</taxon>
        <taxon>Eurotatoria</taxon>
        <taxon>Bdelloidea</taxon>
        <taxon>Philodinida</taxon>
        <taxon>Philodinidae</taxon>
        <taxon>Rotaria</taxon>
    </lineage>
</organism>
<feature type="compositionally biased region" description="Basic residues" evidence="1">
    <location>
        <begin position="55"/>
        <end position="64"/>
    </location>
</feature>
<evidence type="ECO:0000313" key="3">
    <source>
        <dbReference type="EMBL" id="CAF0787611.1"/>
    </source>
</evidence>
<proteinExistence type="predicted"/>
<dbReference type="EMBL" id="CAJOAX010000118">
    <property type="protein sequence ID" value="CAF3514064.1"/>
    <property type="molecule type" value="Genomic_DNA"/>
</dbReference>
<dbReference type="Proteomes" id="UP000663882">
    <property type="component" value="Unassembled WGS sequence"/>
</dbReference>
<dbReference type="Proteomes" id="UP000663823">
    <property type="component" value="Unassembled WGS sequence"/>
</dbReference>
<evidence type="ECO:0000313" key="6">
    <source>
        <dbReference type="EMBL" id="CAF3733588.1"/>
    </source>
</evidence>
<dbReference type="GO" id="GO:0010738">
    <property type="term" value="P:regulation of protein kinase A signaling"/>
    <property type="evidence" value="ECO:0007669"/>
    <property type="project" value="TreeGrafter"/>
</dbReference>
<dbReference type="InterPro" id="IPR019510">
    <property type="entry name" value="AKAP7-like_phosphoesterase"/>
</dbReference>
<dbReference type="AlphaFoldDB" id="A0A813RXX5"/>
<evidence type="ECO:0000313" key="5">
    <source>
        <dbReference type="EMBL" id="CAF3514064.1"/>
    </source>
</evidence>